<reference evidence="4 5" key="1">
    <citation type="submission" date="2018-08" db="EMBL/GenBank/DDBJ databases">
        <title>A genome reference for cultivated species of the human gut microbiota.</title>
        <authorList>
            <person name="Zou Y."/>
            <person name="Xue W."/>
            <person name="Luo G."/>
        </authorList>
    </citation>
    <scope>NUCLEOTIDE SEQUENCE [LARGE SCALE GENOMIC DNA]</scope>
    <source>
        <strain evidence="2 4">AF14-6AC</strain>
        <strain evidence="3 5">OF03-11</strain>
    </source>
</reference>
<dbReference type="SUPFAM" id="SSF50969">
    <property type="entry name" value="YVTN repeat-like/Quinoprotein amine dehydrogenase"/>
    <property type="match status" value="1"/>
</dbReference>
<dbReference type="Proteomes" id="UP001199750">
    <property type="component" value="Unassembled WGS sequence"/>
</dbReference>
<accession>A0A413I9W1</accession>
<evidence type="ECO:0000313" key="4">
    <source>
        <dbReference type="Proteomes" id="UP000283426"/>
    </source>
</evidence>
<dbReference type="GeneID" id="61276142"/>
<protein>
    <submittedName>
        <fullName evidence="1">TolB-like 6-bladed beta-propeller domain-containing protein</fullName>
    </submittedName>
</protein>
<dbReference type="Proteomes" id="UP000284434">
    <property type="component" value="Unassembled WGS sequence"/>
</dbReference>
<comment type="caution">
    <text evidence="3">The sequence shown here is derived from an EMBL/GenBank/DDBJ whole genome shotgun (WGS) entry which is preliminary data.</text>
</comment>
<name>A0A413I9W1_9BACT</name>
<dbReference type="Pfam" id="PF15869">
    <property type="entry name" value="TolB_like"/>
    <property type="match status" value="1"/>
</dbReference>
<evidence type="ECO:0000313" key="2">
    <source>
        <dbReference type="EMBL" id="RGV29136.1"/>
    </source>
</evidence>
<dbReference type="AlphaFoldDB" id="A0A413I9W1"/>
<evidence type="ECO:0000313" key="5">
    <source>
        <dbReference type="Proteomes" id="UP000284434"/>
    </source>
</evidence>
<dbReference type="PROSITE" id="PS51257">
    <property type="entry name" value="PROKAR_LIPOPROTEIN"/>
    <property type="match status" value="1"/>
</dbReference>
<gene>
    <name evidence="2" type="ORF">DWW24_04610</name>
    <name evidence="3" type="ORF">DXA53_13470</name>
    <name evidence="1" type="ORF">L0P03_11070</name>
</gene>
<dbReference type="EMBL" id="QSCO01000019">
    <property type="protein sequence ID" value="RGY05214.1"/>
    <property type="molecule type" value="Genomic_DNA"/>
</dbReference>
<dbReference type="EMBL" id="JAKNDN010000020">
    <property type="protein sequence ID" value="MCG4960385.1"/>
    <property type="molecule type" value="Genomic_DNA"/>
</dbReference>
<evidence type="ECO:0000313" key="3">
    <source>
        <dbReference type="EMBL" id="RGY05214.1"/>
    </source>
</evidence>
<dbReference type="Proteomes" id="UP000283426">
    <property type="component" value="Unassembled WGS sequence"/>
</dbReference>
<organism evidence="3 5">
    <name type="scientific">Odoribacter splanchnicus</name>
    <dbReference type="NCBI Taxonomy" id="28118"/>
    <lineage>
        <taxon>Bacteria</taxon>
        <taxon>Pseudomonadati</taxon>
        <taxon>Bacteroidota</taxon>
        <taxon>Bacteroidia</taxon>
        <taxon>Bacteroidales</taxon>
        <taxon>Odoribacteraceae</taxon>
        <taxon>Odoribacter</taxon>
    </lineage>
</organism>
<sequence length="350" mass="39336">MKKTIQTILLGFQLISFSCSVSDPLDSESVSINTDQAITLKTVQVSNLKDQGIYQVSGIIKQGDQLIIGDRIGLRHAVNIDLRSQAQKNLFPRGRSHNAAVAVTSLSTNSDSEITAFDFRQGKLLITPTANTPQPRSTASSFIQLPTEQQHISAIKAGPFVIATGIYEEGRYLLYSPEENKAAYFLTYPDHPSYPNIQEKTKGVLYASTVLKARPDNQAFVCADMYSGIIDICRIESNQIERIQQHCFHYPKVNIKEGSRFPDVAYSQNNYFGFSDIAVSQDRIYAIYSGKTYKESGKNFQHCQTLLVFDWDGNLLSNFKLEEPVTHITYDTKEKKIYVSNTSLFQLKNL</sequence>
<dbReference type="RefSeq" id="WP_013613080.1">
    <property type="nucleotide sequence ID" value="NZ_BAABYK010000001.1"/>
</dbReference>
<dbReference type="EMBL" id="QRYW01000007">
    <property type="protein sequence ID" value="RGV29136.1"/>
    <property type="molecule type" value="Genomic_DNA"/>
</dbReference>
<proteinExistence type="predicted"/>
<dbReference type="InterPro" id="IPR011044">
    <property type="entry name" value="Quino_amine_DH_bsu"/>
</dbReference>
<evidence type="ECO:0000313" key="1">
    <source>
        <dbReference type="EMBL" id="MCG4960385.1"/>
    </source>
</evidence>
<reference evidence="1" key="2">
    <citation type="submission" date="2022-01" db="EMBL/GenBank/DDBJ databases">
        <title>Collection of gut derived symbiotic bacterial strains cultured from healthy donors.</title>
        <authorList>
            <person name="Lin H."/>
            <person name="Kohout C."/>
            <person name="Waligurski E."/>
            <person name="Pamer E.G."/>
        </authorList>
    </citation>
    <scope>NUCLEOTIDE SEQUENCE</scope>
    <source>
        <strain evidence="1">DFI.1.149</strain>
    </source>
</reference>